<evidence type="ECO:0000313" key="3">
    <source>
        <dbReference type="Proteomes" id="UP000198287"/>
    </source>
</evidence>
<name>A0A226DDT1_FOLCA</name>
<organism evidence="2 3">
    <name type="scientific">Folsomia candida</name>
    <name type="common">Springtail</name>
    <dbReference type="NCBI Taxonomy" id="158441"/>
    <lineage>
        <taxon>Eukaryota</taxon>
        <taxon>Metazoa</taxon>
        <taxon>Ecdysozoa</taxon>
        <taxon>Arthropoda</taxon>
        <taxon>Hexapoda</taxon>
        <taxon>Collembola</taxon>
        <taxon>Entomobryomorpha</taxon>
        <taxon>Isotomoidea</taxon>
        <taxon>Isotomidae</taxon>
        <taxon>Proisotominae</taxon>
        <taxon>Folsomia</taxon>
    </lineage>
</organism>
<feature type="compositionally biased region" description="Acidic residues" evidence="1">
    <location>
        <begin position="157"/>
        <end position="172"/>
    </location>
</feature>
<reference evidence="2 3" key="1">
    <citation type="submission" date="2015-12" db="EMBL/GenBank/DDBJ databases">
        <title>The genome of Folsomia candida.</title>
        <authorList>
            <person name="Faddeeva A."/>
            <person name="Derks M.F."/>
            <person name="Anvar Y."/>
            <person name="Smit S."/>
            <person name="Van Straalen N."/>
            <person name="Roelofs D."/>
        </authorList>
    </citation>
    <scope>NUCLEOTIDE SEQUENCE [LARGE SCALE GENOMIC DNA]</scope>
    <source>
        <strain evidence="2 3">VU population</strain>
        <tissue evidence="2">Whole body</tissue>
    </source>
</reference>
<feature type="region of interest" description="Disordered" evidence="1">
    <location>
        <begin position="39"/>
        <end position="179"/>
    </location>
</feature>
<dbReference type="EMBL" id="LNIX01000021">
    <property type="protein sequence ID" value="OXA43722.1"/>
    <property type="molecule type" value="Genomic_DNA"/>
</dbReference>
<gene>
    <name evidence="2" type="ORF">Fcan01_21557</name>
</gene>
<evidence type="ECO:0000256" key="1">
    <source>
        <dbReference type="SAM" id="MobiDB-lite"/>
    </source>
</evidence>
<sequence length="225" mass="24706">MKYFVFKREQSRHASLLFLNLSETEPLFSSNTRATTENFAHSSLRFSRKQERRHDAISTSKSGPPDTPMPKLNGVAGKTLESGPPDTPMPKLNGVAGKTLESGPPDTPMPKLNGSAAVKTEPRSADTPMPNLDGAAAVKTEPRPPATPVPKLNGAADEGDDDIQIIEASEEAPPDKRYVPVYDPRAQAMTVFDPELEELDLESPDPDEEILPQWAQDYWDLKKKT</sequence>
<keyword evidence="3" id="KW-1185">Reference proteome</keyword>
<accession>A0A226DDT1</accession>
<dbReference type="Proteomes" id="UP000198287">
    <property type="component" value="Unassembled WGS sequence"/>
</dbReference>
<evidence type="ECO:0000313" key="2">
    <source>
        <dbReference type="EMBL" id="OXA43722.1"/>
    </source>
</evidence>
<dbReference type="AlphaFoldDB" id="A0A226DDT1"/>
<protein>
    <submittedName>
        <fullName evidence="2">Protein SON</fullName>
    </submittedName>
</protein>
<proteinExistence type="predicted"/>
<comment type="caution">
    <text evidence="2">The sequence shown here is derived from an EMBL/GenBank/DDBJ whole genome shotgun (WGS) entry which is preliminary data.</text>
</comment>